<name>A0A167SKH5_9HYPO</name>
<evidence type="ECO:0000256" key="8">
    <source>
        <dbReference type="SAM" id="Phobius"/>
    </source>
</evidence>
<comment type="similarity">
    <text evidence="2">Belongs to the major facilitator superfamily.</text>
</comment>
<keyword evidence="11" id="KW-1185">Reference proteome</keyword>
<feature type="transmembrane region" description="Helical" evidence="8">
    <location>
        <begin position="309"/>
        <end position="331"/>
    </location>
</feature>
<dbReference type="Proteomes" id="UP000076874">
    <property type="component" value="Unassembled WGS sequence"/>
</dbReference>
<feature type="transmembrane region" description="Helical" evidence="8">
    <location>
        <begin position="477"/>
        <end position="504"/>
    </location>
</feature>
<dbReference type="AlphaFoldDB" id="A0A167SKH5"/>
<evidence type="ECO:0000256" key="1">
    <source>
        <dbReference type="ARBA" id="ARBA00004141"/>
    </source>
</evidence>
<dbReference type="GO" id="GO:0022857">
    <property type="term" value="F:transmembrane transporter activity"/>
    <property type="evidence" value="ECO:0007669"/>
    <property type="project" value="InterPro"/>
</dbReference>
<dbReference type="PROSITE" id="PS50850">
    <property type="entry name" value="MFS"/>
    <property type="match status" value="1"/>
</dbReference>
<dbReference type="Gene3D" id="1.20.1250.20">
    <property type="entry name" value="MFS general substrate transporter like domains"/>
    <property type="match status" value="2"/>
</dbReference>
<dbReference type="OrthoDB" id="4078873at2759"/>
<evidence type="ECO:0000256" key="6">
    <source>
        <dbReference type="ARBA" id="ARBA00023136"/>
    </source>
</evidence>
<feature type="transmembrane region" description="Helical" evidence="8">
    <location>
        <begin position="107"/>
        <end position="127"/>
    </location>
</feature>
<evidence type="ECO:0000313" key="10">
    <source>
        <dbReference type="EMBL" id="OAA59702.1"/>
    </source>
</evidence>
<feature type="transmembrane region" description="Helical" evidence="8">
    <location>
        <begin position="351"/>
        <end position="371"/>
    </location>
</feature>
<feature type="transmembrane region" description="Helical" evidence="8">
    <location>
        <begin position="558"/>
        <end position="576"/>
    </location>
</feature>
<feature type="transmembrane region" description="Helical" evidence="8">
    <location>
        <begin position="162"/>
        <end position="185"/>
    </location>
</feature>
<feature type="transmembrane region" description="Helical" evidence="8">
    <location>
        <begin position="273"/>
        <end position="297"/>
    </location>
</feature>
<evidence type="ECO:0000256" key="3">
    <source>
        <dbReference type="ARBA" id="ARBA00022448"/>
    </source>
</evidence>
<comment type="caution">
    <text evidence="10">The sequence shown here is derived from an EMBL/GenBank/DDBJ whole genome shotgun (WGS) entry which is preliminary data.</text>
</comment>
<evidence type="ECO:0000256" key="5">
    <source>
        <dbReference type="ARBA" id="ARBA00022989"/>
    </source>
</evidence>
<reference evidence="10 11" key="1">
    <citation type="journal article" date="2016" name="Genome Biol. Evol.">
        <title>Divergent and convergent evolution of fungal pathogenicity.</title>
        <authorList>
            <person name="Shang Y."/>
            <person name="Xiao G."/>
            <person name="Zheng P."/>
            <person name="Cen K."/>
            <person name="Zhan S."/>
            <person name="Wang C."/>
        </authorList>
    </citation>
    <scope>NUCLEOTIDE SEQUENCE [LARGE SCALE GENOMIC DNA]</scope>
    <source>
        <strain evidence="10 11">RCEF 264</strain>
    </source>
</reference>
<dbReference type="Pfam" id="PF07690">
    <property type="entry name" value="MFS_1"/>
    <property type="match status" value="1"/>
</dbReference>
<feature type="transmembrane region" description="Helical" evidence="8">
    <location>
        <begin position="72"/>
        <end position="95"/>
    </location>
</feature>
<feature type="transmembrane region" description="Helical" evidence="8">
    <location>
        <begin position="139"/>
        <end position="156"/>
    </location>
</feature>
<feature type="transmembrane region" description="Helical" evidence="8">
    <location>
        <begin position="391"/>
        <end position="410"/>
    </location>
</feature>
<dbReference type="PANTHER" id="PTHR23501">
    <property type="entry name" value="MAJOR FACILITATOR SUPERFAMILY"/>
    <property type="match status" value="1"/>
</dbReference>
<dbReference type="EMBL" id="AZHD01000010">
    <property type="protein sequence ID" value="OAA59702.1"/>
    <property type="molecule type" value="Genomic_DNA"/>
</dbReference>
<accession>A0A167SKH5</accession>
<feature type="transmembrane region" description="Helical" evidence="8">
    <location>
        <begin position="417"/>
        <end position="437"/>
    </location>
</feature>
<gene>
    <name evidence="10" type="ORF">SPI_05900</name>
</gene>
<evidence type="ECO:0000313" key="11">
    <source>
        <dbReference type="Proteomes" id="UP000076874"/>
    </source>
</evidence>
<keyword evidence="5 8" id="KW-1133">Transmembrane helix</keyword>
<organism evidence="10 11">
    <name type="scientific">Niveomyces insectorum RCEF 264</name>
    <dbReference type="NCBI Taxonomy" id="1081102"/>
    <lineage>
        <taxon>Eukaryota</taxon>
        <taxon>Fungi</taxon>
        <taxon>Dikarya</taxon>
        <taxon>Ascomycota</taxon>
        <taxon>Pezizomycotina</taxon>
        <taxon>Sordariomycetes</taxon>
        <taxon>Hypocreomycetidae</taxon>
        <taxon>Hypocreales</taxon>
        <taxon>Cordycipitaceae</taxon>
        <taxon>Niveomyces</taxon>
    </lineage>
</organism>
<feature type="transmembrane region" description="Helical" evidence="8">
    <location>
        <begin position="197"/>
        <end position="215"/>
    </location>
</feature>
<evidence type="ECO:0000259" key="9">
    <source>
        <dbReference type="PROSITE" id="PS50850"/>
    </source>
</evidence>
<feature type="region of interest" description="Disordered" evidence="7">
    <location>
        <begin position="29"/>
        <end position="48"/>
    </location>
</feature>
<evidence type="ECO:0000256" key="2">
    <source>
        <dbReference type="ARBA" id="ARBA00008335"/>
    </source>
</evidence>
<feature type="transmembrane region" description="Helical" evidence="8">
    <location>
        <begin position="227"/>
        <end position="252"/>
    </location>
</feature>
<dbReference type="FunFam" id="1.20.1250.20:FF:000284">
    <property type="entry name" value="Siderophore iron transporter mirB"/>
    <property type="match status" value="1"/>
</dbReference>
<comment type="subcellular location">
    <subcellularLocation>
        <location evidence="1">Membrane</location>
        <topology evidence="1">Multi-pass membrane protein</topology>
    </subcellularLocation>
</comment>
<feature type="domain" description="Major facilitator superfamily (MFS) profile" evidence="9">
    <location>
        <begin position="74"/>
        <end position="580"/>
    </location>
</feature>
<evidence type="ECO:0000256" key="4">
    <source>
        <dbReference type="ARBA" id="ARBA00022692"/>
    </source>
</evidence>
<keyword evidence="6 8" id="KW-0472">Membrane</keyword>
<dbReference type="InterPro" id="IPR020846">
    <property type="entry name" value="MFS_dom"/>
</dbReference>
<dbReference type="InterPro" id="IPR036259">
    <property type="entry name" value="MFS_trans_sf"/>
</dbReference>
<dbReference type="InterPro" id="IPR011701">
    <property type="entry name" value="MFS"/>
</dbReference>
<protein>
    <submittedName>
        <fullName evidence="10">Siderophore iron transporter mirB</fullName>
    </submittedName>
</protein>
<dbReference type="PANTHER" id="PTHR23501:SF3">
    <property type="entry name" value="MAJOR FACILITATOR SUPERFAMILY (MFS) PROFILE DOMAIN-CONTAINING PROTEIN"/>
    <property type="match status" value="1"/>
</dbReference>
<feature type="transmembrane region" description="Helical" evidence="8">
    <location>
        <begin position="443"/>
        <end position="465"/>
    </location>
</feature>
<keyword evidence="4 8" id="KW-0812">Transmembrane</keyword>
<keyword evidence="3" id="KW-0813">Transport</keyword>
<dbReference type="SUPFAM" id="SSF103473">
    <property type="entry name" value="MFS general substrate transporter"/>
    <property type="match status" value="2"/>
</dbReference>
<sequence length="592" mass="64299">MNGALGHRPVPLPVDSFSAKGQIDVVVDRPDRDFDGNSSPKEDSDEPIHKDAQAGVQDIEAIATAWTRNSLIVAYVMIWIIYFVVLMQSTALGTLTAYVTSSFGEHSLTSTVNVLASVIGGVSNLTLAKILDVWGRHHGVLVSVVLATLGLIMMAACNTVELYAAAEVFYTVGVNALQYSLNIIIADTSTLRKRGLMLAYAGSPSIVTTWLSGPISQAYLDGPGWRWAFGTFAIIIPAVSLPFYGLLLHNLAKAKKRGILPKRDSQRTALQSVLYYCRQFDAVGLLLISGGLALFLLPFNIYSFQAEGWRAPIIICFLVFGFALMVVFVLWEKFFAPVTFIPYSLLLDRTVLGSCILGGVLFVSYYCWFYYFSSFLQVVNDLSVTRASYVANAYGVGVTVFSLVSGWVINQTGHYKYVNLFIGLPLSILGTGLMMHFRNPNGHYGYLVMCQIFLSMGNGFIIVCDEVAVMAATSHQYIAVVLAVTGMFSGVGGAVGGTVASAIWQSVFPTALAKYLPAADLPNLEIIYGSLPMQLSFPVGSDTRLGIQRAYGEAQKTMLIAGTTIWAVGIVSVIFWRDTNVKGIKQVKGIVI</sequence>
<evidence type="ECO:0000256" key="7">
    <source>
        <dbReference type="SAM" id="MobiDB-lite"/>
    </source>
</evidence>
<proteinExistence type="inferred from homology"/>
<dbReference type="GO" id="GO:0005886">
    <property type="term" value="C:plasma membrane"/>
    <property type="evidence" value="ECO:0007669"/>
    <property type="project" value="TreeGrafter"/>
</dbReference>